<dbReference type="Proteomes" id="UP000653454">
    <property type="component" value="Unassembled WGS sequence"/>
</dbReference>
<dbReference type="GO" id="GO:0004252">
    <property type="term" value="F:serine-type endopeptidase activity"/>
    <property type="evidence" value="ECO:0007669"/>
    <property type="project" value="InterPro"/>
</dbReference>
<dbReference type="PROSITE" id="PS00134">
    <property type="entry name" value="TRYPSIN_HIS"/>
    <property type="match status" value="1"/>
</dbReference>
<dbReference type="PANTHER" id="PTHR24260:SF147">
    <property type="entry name" value="EG:BACR7A4.3 PROTEIN-RELATED"/>
    <property type="match status" value="1"/>
</dbReference>
<keyword evidence="3" id="KW-1185">Reference proteome</keyword>
<feature type="domain" description="Peptidase S1" evidence="1">
    <location>
        <begin position="124"/>
        <end position="211"/>
    </location>
</feature>
<dbReference type="Gene3D" id="2.40.10.10">
    <property type="entry name" value="Trypsin-like serine proteases"/>
    <property type="match status" value="1"/>
</dbReference>
<dbReference type="Pfam" id="PF00089">
    <property type="entry name" value="Trypsin"/>
    <property type="match status" value="1"/>
</dbReference>
<dbReference type="InterPro" id="IPR001254">
    <property type="entry name" value="Trypsin_dom"/>
</dbReference>
<dbReference type="EMBL" id="CAJHNJ030000040">
    <property type="protein sequence ID" value="CAG9130119.1"/>
    <property type="molecule type" value="Genomic_DNA"/>
</dbReference>
<evidence type="ECO:0000259" key="1">
    <source>
        <dbReference type="Pfam" id="PF00089"/>
    </source>
</evidence>
<accession>A0A8S4FTX6</accession>
<dbReference type="SUPFAM" id="SSF50494">
    <property type="entry name" value="Trypsin-like serine proteases"/>
    <property type="match status" value="1"/>
</dbReference>
<proteinExistence type="predicted"/>
<comment type="caution">
    <text evidence="2">The sequence shown here is derived from an EMBL/GenBank/DDBJ whole genome shotgun (WGS) entry which is preliminary data.</text>
</comment>
<name>A0A8S4FTX6_PLUXY</name>
<dbReference type="InterPro" id="IPR043504">
    <property type="entry name" value="Peptidase_S1_PA_chymotrypsin"/>
</dbReference>
<dbReference type="InterPro" id="IPR018114">
    <property type="entry name" value="TRYPSIN_HIS"/>
</dbReference>
<protein>
    <submittedName>
        <fullName evidence="2">(diamondback moth) hypothetical protein</fullName>
    </submittedName>
</protein>
<dbReference type="InterPro" id="IPR009003">
    <property type="entry name" value="Peptidase_S1_PA"/>
</dbReference>
<dbReference type="InterPro" id="IPR051333">
    <property type="entry name" value="CLIP_Serine_Protease"/>
</dbReference>
<gene>
    <name evidence="2" type="ORF">PLXY2_LOCUS9789</name>
</gene>
<dbReference type="PANTHER" id="PTHR24260">
    <property type="match status" value="1"/>
</dbReference>
<reference evidence="2" key="1">
    <citation type="submission" date="2020-11" db="EMBL/GenBank/DDBJ databases">
        <authorList>
            <person name="Whiteford S."/>
        </authorList>
    </citation>
    <scope>NUCLEOTIDE SEQUENCE</scope>
</reference>
<dbReference type="AlphaFoldDB" id="A0A8S4FTX6"/>
<sequence length="223" mass="25458">MVEESAPDRTTVATVTRNTASTITAKFQADNSEPVENKNTWGYVNVTEVTDALQDTAAHDVCAPFNAPVPNYRAPHRRTIQVKCYEYIWLIKYREQTILKNEACKRHRLNLPKDVNPPSGERYTYQGEFPHMGIIGWKDKEGDYIFMCAGSLISAKFVITAAHCTNLRDPSVEKPTPDIVRFGDRSIVPEAADAEFTVESKIHRIIIHPVPNYRELYRFRLTE</sequence>
<dbReference type="GO" id="GO:0006508">
    <property type="term" value="P:proteolysis"/>
    <property type="evidence" value="ECO:0007669"/>
    <property type="project" value="InterPro"/>
</dbReference>
<evidence type="ECO:0000313" key="2">
    <source>
        <dbReference type="EMBL" id="CAG9130119.1"/>
    </source>
</evidence>
<evidence type="ECO:0000313" key="3">
    <source>
        <dbReference type="Proteomes" id="UP000653454"/>
    </source>
</evidence>
<organism evidence="2 3">
    <name type="scientific">Plutella xylostella</name>
    <name type="common">Diamondback moth</name>
    <name type="synonym">Plutella maculipennis</name>
    <dbReference type="NCBI Taxonomy" id="51655"/>
    <lineage>
        <taxon>Eukaryota</taxon>
        <taxon>Metazoa</taxon>
        <taxon>Ecdysozoa</taxon>
        <taxon>Arthropoda</taxon>
        <taxon>Hexapoda</taxon>
        <taxon>Insecta</taxon>
        <taxon>Pterygota</taxon>
        <taxon>Neoptera</taxon>
        <taxon>Endopterygota</taxon>
        <taxon>Lepidoptera</taxon>
        <taxon>Glossata</taxon>
        <taxon>Ditrysia</taxon>
        <taxon>Yponomeutoidea</taxon>
        <taxon>Plutellidae</taxon>
        <taxon>Plutella</taxon>
    </lineage>
</organism>